<dbReference type="OrthoDB" id="9804819at2"/>
<keyword evidence="3" id="KW-0547">Nucleotide-binding</keyword>
<dbReference type="PROSITE" id="PS50893">
    <property type="entry name" value="ABC_TRANSPORTER_2"/>
    <property type="match status" value="1"/>
</dbReference>
<gene>
    <name evidence="6" type="ORF">CGZ75_06665</name>
</gene>
<evidence type="ECO:0000256" key="4">
    <source>
        <dbReference type="ARBA" id="ARBA00022840"/>
    </source>
</evidence>
<dbReference type="Gene3D" id="3.40.50.300">
    <property type="entry name" value="P-loop containing nucleotide triphosphate hydrolases"/>
    <property type="match status" value="1"/>
</dbReference>
<dbReference type="AlphaFoldDB" id="A0A229P2N3"/>
<evidence type="ECO:0000256" key="3">
    <source>
        <dbReference type="ARBA" id="ARBA00022741"/>
    </source>
</evidence>
<dbReference type="Proteomes" id="UP000215145">
    <property type="component" value="Unassembled WGS sequence"/>
</dbReference>
<dbReference type="PANTHER" id="PTHR42711:SF5">
    <property type="entry name" value="ABC TRANSPORTER ATP-BINDING PROTEIN NATA"/>
    <property type="match status" value="1"/>
</dbReference>
<evidence type="ECO:0000313" key="7">
    <source>
        <dbReference type="Proteomes" id="UP000215145"/>
    </source>
</evidence>
<dbReference type="CDD" id="cd03230">
    <property type="entry name" value="ABC_DR_subfamily_A"/>
    <property type="match status" value="1"/>
</dbReference>
<name>A0A229P2N3_9BACL</name>
<accession>A0A229P2N3</accession>
<dbReference type="InterPro" id="IPR003593">
    <property type="entry name" value="AAA+_ATPase"/>
</dbReference>
<keyword evidence="7" id="KW-1185">Reference proteome</keyword>
<dbReference type="EMBL" id="NMUQ01000001">
    <property type="protein sequence ID" value="OXM16360.1"/>
    <property type="molecule type" value="Genomic_DNA"/>
</dbReference>
<dbReference type="SUPFAM" id="SSF52540">
    <property type="entry name" value="P-loop containing nucleoside triphosphate hydrolases"/>
    <property type="match status" value="1"/>
</dbReference>
<protein>
    <submittedName>
        <fullName evidence="6">ABC transporter ATP-binding protein</fullName>
    </submittedName>
</protein>
<dbReference type="InterPro" id="IPR027417">
    <property type="entry name" value="P-loop_NTPase"/>
</dbReference>
<keyword evidence="4 6" id="KW-0067">ATP-binding</keyword>
<reference evidence="6 7" key="1">
    <citation type="submission" date="2017-07" db="EMBL/GenBank/DDBJ databases">
        <title>Paenibacillus herberti R33 genome sequencing and assembly.</title>
        <authorList>
            <person name="Su W."/>
        </authorList>
    </citation>
    <scope>NUCLEOTIDE SEQUENCE [LARGE SCALE GENOMIC DNA]</scope>
    <source>
        <strain evidence="6 7">R33</strain>
    </source>
</reference>
<evidence type="ECO:0000256" key="1">
    <source>
        <dbReference type="ARBA" id="ARBA00005417"/>
    </source>
</evidence>
<comment type="similarity">
    <text evidence="1">Belongs to the ABC transporter superfamily.</text>
</comment>
<evidence type="ECO:0000259" key="5">
    <source>
        <dbReference type="PROSITE" id="PS50893"/>
    </source>
</evidence>
<comment type="caution">
    <text evidence="6">The sequence shown here is derived from an EMBL/GenBank/DDBJ whole genome shotgun (WGS) entry which is preliminary data.</text>
</comment>
<dbReference type="RefSeq" id="WP_089523444.1">
    <property type="nucleotide sequence ID" value="NZ_NMUQ01000001.1"/>
</dbReference>
<evidence type="ECO:0000256" key="2">
    <source>
        <dbReference type="ARBA" id="ARBA00022448"/>
    </source>
</evidence>
<sequence>MSYIEIKNLTKDYGHGKGVFNLDLTIEKGEVFGFVGTNGAGKTTTIRHMMGFLKPQSGSVTINGKNGWTDSAQLKRMIGYIPGEIAFPDAPTGTEFLRRQAELLGLTDMTYAEKVINQLQLDPTANLKRMSKGMKQKTAIVAAFMADPDILILDEPTTGLDPLMRAQFVDILNEQKNKGTTIFMSSHMFEEVEHTCDKVALIKGGKLIAVKRTSEVKHNENKEYKIEFLAREDYLRFLSEAFTILTRRDEQNQVIIGINDADINPLFRTLKGYPIKFIKEIKYTLEDYFKGIYEEDKAHA</sequence>
<proteinExistence type="inferred from homology"/>
<dbReference type="InterPro" id="IPR003439">
    <property type="entry name" value="ABC_transporter-like_ATP-bd"/>
</dbReference>
<dbReference type="SMART" id="SM00382">
    <property type="entry name" value="AAA"/>
    <property type="match status" value="1"/>
</dbReference>
<dbReference type="GO" id="GO:0005524">
    <property type="term" value="F:ATP binding"/>
    <property type="evidence" value="ECO:0007669"/>
    <property type="project" value="UniProtKB-KW"/>
</dbReference>
<dbReference type="Pfam" id="PF00005">
    <property type="entry name" value="ABC_tran"/>
    <property type="match status" value="1"/>
</dbReference>
<dbReference type="PANTHER" id="PTHR42711">
    <property type="entry name" value="ABC TRANSPORTER ATP-BINDING PROTEIN"/>
    <property type="match status" value="1"/>
</dbReference>
<organism evidence="6 7">
    <name type="scientific">Paenibacillus herberti</name>
    <dbReference type="NCBI Taxonomy" id="1619309"/>
    <lineage>
        <taxon>Bacteria</taxon>
        <taxon>Bacillati</taxon>
        <taxon>Bacillota</taxon>
        <taxon>Bacilli</taxon>
        <taxon>Bacillales</taxon>
        <taxon>Paenibacillaceae</taxon>
        <taxon>Paenibacillus</taxon>
    </lineage>
</organism>
<dbReference type="GO" id="GO:0016887">
    <property type="term" value="F:ATP hydrolysis activity"/>
    <property type="evidence" value="ECO:0007669"/>
    <property type="project" value="InterPro"/>
</dbReference>
<feature type="domain" description="ABC transporter" evidence="5">
    <location>
        <begin position="4"/>
        <end position="229"/>
    </location>
</feature>
<dbReference type="InterPro" id="IPR050763">
    <property type="entry name" value="ABC_transporter_ATP-binding"/>
</dbReference>
<keyword evidence="2" id="KW-0813">Transport</keyword>
<evidence type="ECO:0000313" key="6">
    <source>
        <dbReference type="EMBL" id="OXM16360.1"/>
    </source>
</evidence>